<accession>A0A561SLC2</accession>
<feature type="transmembrane region" description="Helical" evidence="1">
    <location>
        <begin position="21"/>
        <end position="43"/>
    </location>
</feature>
<feature type="transmembrane region" description="Helical" evidence="1">
    <location>
        <begin position="251"/>
        <end position="267"/>
    </location>
</feature>
<evidence type="ECO:0000313" key="3">
    <source>
        <dbReference type="Proteomes" id="UP000321261"/>
    </source>
</evidence>
<dbReference type="Proteomes" id="UP000321261">
    <property type="component" value="Unassembled WGS sequence"/>
</dbReference>
<evidence type="ECO:0000256" key="1">
    <source>
        <dbReference type="SAM" id="Phobius"/>
    </source>
</evidence>
<sequence>MSDLSQVASSARDSIGRYFSFVSALPSALLVAWIVLLVGSGAWSGVPDPAEAFRAFGELGVGGTAGLVLASLALGLVLHPVQFAFVQFLEGYWGVSALARRLRYLRIKHHWERLDELRTESDRLAKRIPVMRRQLRQLPIPEREPVARTLAELRAIHDELERLTATAPPNTPGAVMPTRLGNVLRYYERQVGRVYGIETVTTVPFLSRTASPGDMEYVNDQRSQLDLAVRMAIVAFTATGLSVLFLARHGLWLLVALIPYAAGYLAYRGAVVIAGEYGRALGVLVTLNRFELYERLRLPPPSDTAQERRRNAVLMGFLRHNETSDVPLTYRHAPPEQVRSAGGGTN</sequence>
<evidence type="ECO:0000313" key="2">
    <source>
        <dbReference type="EMBL" id="TWF75675.1"/>
    </source>
</evidence>
<dbReference type="AlphaFoldDB" id="A0A561SLC2"/>
<feature type="transmembrane region" description="Helical" evidence="1">
    <location>
        <begin position="55"/>
        <end position="78"/>
    </location>
</feature>
<comment type="caution">
    <text evidence="2">The sequence shown here is derived from an EMBL/GenBank/DDBJ whole genome shotgun (WGS) entry which is preliminary data.</text>
</comment>
<gene>
    <name evidence="2" type="ORF">FHX44_111559</name>
</gene>
<proteinExistence type="predicted"/>
<keyword evidence="1" id="KW-0472">Membrane</keyword>
<keyword evidence="1" id="KW-0812">Transmembrane</keyword>
<feature type="transmembrane region" description="Helical" evidence="1">
    <location>
        <begin position="227"/>
        <end position="245"/>
    </location>
</feature>
<name>A0A561SLC2_9PSEU</name>
<keyword evidence="3" id="KW-1185">Reference proteome</keyword>
<keyword evidence="1" id="KW-1133">Transmembrane helix</keyword>
<reference evidence="2 3" key="1">
    <citation type="submission" date="2019-06" db="EMBL/GenBank/DDBJ databases">
        <title>Sequencing the genomes of 1000 actinobacteria strains.</title>
        <authorList>
            <person name="Klenk H.-P."/>
        </authorList>
    </citation>
    <scope>NUCLEOTIDE SEQUENCE [LARGE SCALE GENOMIC DNA]</scope>
    <source>
        <strain evidence="2 3">DSM 45671</strain>
    </source>
</reference>
<dbReference type="EMBL" id="VIWU01000001">
    <property type="protein sequence ID" value="TWF75675.1"/>
    <property type="molecule type" value="Genomic_DNA"/>
</dbReference>
<organism evidence="2 3">
    <name type="scientific">Pseudonocardia hierapolitana</name>
    <dbReference type="NCBI Taxonomy" id="1128676"/>
    <lineage>
        <taxon>Bacteria</taxon>
        <taxon>Bacillati</taxon>
        <taxon>Actinomycetota</taxon>
        <taxon>Actinomycetes</taxon>
        <taxon>Pseudonocardiales</taxon>
        <taxon>Pseudonocardiaceae</taxon>
        <taxon>Pseudonocardia</taxon>
    </lineage>
</organism>
<protein>
    <submittedName>
        <fullName evidence="2">Uncharacterized protein</fullName>
    </submittedName>
</protein>
<dbReference type="OrthoDB" id="529448at2"/>